<reference evidence="3 4" key="1">
    <citation type="journal article" date="2010" name="Proc. Natl. Acad. Sci. U.S.A.">
        <title>Insights into evolution of multicellular fungi from the assembled chromosomes of the mushroom Coprinopsis cinerea (Coprinus cinereus).</title>
        <authorList>
            <person name="Stajich J.E."/>
            <person name="Wilke S.K."/>
            <person name="Ahren D."/>
            <person name="Au C.H."/>
            <person name="Birren B.W."/>
            <person name="Borodovsky M."/>
            <person name="Burns C."/>
            <person name="Canback B."/>
            <person name="Casselton L.A."/>
            <person name="Cheng C.K."/>
            <person name="Deng J."/>
            <person name="Dietrich F.S."/>
            <person name="Fargo D.C."/>
            <person name="Farman M.L."/>
            <person name="Gathman A.C."/>
            <person name="Goldberg J."/>
            <person name="Guigo R."/>
            <person name="Hoegger P.J."/>
            <person name="Hooker J.B."/>
            <person name="Huggins A."/>
            <person name="James T.Y."/>
            <person name="Kamada T."/>
            <person name="Kilaru S."/>
            <person name="Kodira C."/>
            <person name="Kues U."/>
            <person name="Kupfer D."/>
            <person name="Kwan H.S."/>
            <person name="Lomsadze A."/>
            <person name="Li W."/>
            <person name="Lilly W.W."/>
            <person name="Ma L.J."/>
            <person name="Mackey A.J."/>
            <person name="Manning G."/>
            <person name="Martin F."/>
            <person name="Muraguchi H."/>
            <person name="Natvig D.O."/>
            <person name="Palmerini H."/>
            <person name="Ramesh M.A."/>
            <person name="Rehmeyer C.J."/>
            <person name="Roe B.A."/>
            <person name="Shenoy N."/>
            <person name="Stanke M."/>
            <person name="Ter-Hovhannisyan V."/>
            <person name="Tunlid A."/>
            <person name="Velagapudi R."/>
            <person name="Vision T.J."/>
            <person name="Zeng Q."/>
            <person name="Zolan M.E."/>
            <person name="Pukkila P.J."/>
        </authorList>
    </citation>
    <scope>NUCLEOTIDE SEQUENCE [LARGE SCALE GENOMIC DNA]</scope>
    <source>
        <strain evidence="4">Okayama-7 / 130 / ATCC MYA-4618 / FGSC 9003</strain>
    </source>
</reference>
<dbReference type="PANTHER" id="PTHR12894:SF27">
    <property type="entry name" value="TRANSFORMING GROWTH FACTOR-BETA RECEPTOR-ASSOCIATED PROTEIN 1"/>
    <property type="match status" value="1"/>
</dbReference>
<dbReference type="AlphaFoldDB" id="A8NBD5"/>
<gene>
    <name evidence="3" type="ORF">CC1G_10716</name>
</gene>
<sequence>MTSSSHVLILGSNSIHSLVPSSLITQVESLLDSHKLEDAFTVADTRRKKLEESIEVDEDQAEELRYVFQRIGFQYFSETMFEDAGKLLFNGQLDPRVLVSYFPQLRGNLFSDEDHVDVFAGIAEKMPREASVDDIIIFNLVRNYSPHLSPNTQSAPTTAELRKILQERALEMLETFLKKERRRRMALDLDKDEEVEQFNNSASSKGKERERPRSIRAIIDTVLAKIYAQSEKTSELYDLLSSPNSIVLSEVEDVFRETGQYNALCMLYQLGGPENDEKLLEVWSKIVDGVWTDPDIPDPLLQMVSLLMDKRDKALTHKWGIWLLKRDQEAAIRLLTALRDTGGKRRDRERTATGEDLALLEQIELESPAAAKQYLEYLVLQKRSQSKELHNRLALSCIDTVLQFLRQDNAISKLWRAKVSSYTSTSSKAPKATPLSPTTTSGPPALPSFFSYFESTTPESPSKRARLCSVLFLSGSHLYDPEMIKARIVSEKREKILSLEMALLEGKLGNHRSALTTLACELSDAASAEAYCTLQGDVIPPKVAISAAEAAGLDQWAEGLFLGGSTSKSQSGKAKPAPALIQRPIDDAKKKELLKVLLEVYMLDDSPTSAERASQLLNAQAMNLDVLDVLELVPPSWPLPSLTPFLARSFRRITHLKREGQIAKNIASGQNLEVKERTWEPVRLAGALVEEELDDDDDDESGGVFDEKRGLGEKDVVAIVSHDSTTNALGLSEKGSNGIGSGEVVADDLR</sequence>
<keyword evidence="4" id="KW-1185">Reference proteome</keyword>
<protein>
    <recommendedName>
        <fullName evidence="2">Vacuolar sorting protein 39/Transforming growth factor beta receptor-associated domain-containing protein</fullName>
    </recommendedName>
</protein>
<name>A8NBD5_COPC7</name>
<dbReference type="KEGG" id="cci:CC1G_10716"/>
<dbReference type="EMBL" id="AACS02000009">
    <property type="protein sequence ID" value="EAU89689.1"/>
    <property type="molecule type" value="Genomic_DNA"/>
</dbReference>
<comment type="caution">
    <text evidence="3">The sequence shown here is derived from an EMBL/GenBank/DDBJ whole genome shotgun (WGS) entry which is preliminary data.</text>
</comment>
<evidence type="ECO:0000313" key="4">
    <source>
        <dbReference type="Proteomes" id="UP000001861"/>
    </source>
</evidence>
<dbReference type="InterPro" id="IPR019452">
    <property type="entry name" value="VPS39/TGF_beta_rcpt-assoc_1"/>
</dbReference>
<dbReference type="Pfam" id="PF10366">
    <property type="entry name" value="Vps39_1"/>
    <property type="match status" value="1"/>
</dbReference>
<dbReference type="GO" id="GO:0006914">
    <property type="term" value="P:autophagy"/>
    <property type="evidence" value="ECO:0007669"/>
    <property type="project" value="TreeGrafter"/>
</dbReference>
<dbReference type="OrthoDB" id="10258882at2759"/>
<feature type="region of interest" description="Disordered" evidence="1">
    <location>
        <begin position="729"/>
        <end position="750"/>
    </location>
</feature>
<dbReference type="InParanoid" id="A8NBD5"/>
<dbReference type="InterPro" id="IPR032914">
    <property type="entry name" value="Vam6/VPS39/TRAP1"/>
</dbReference>
<dbReference type="GO" id="GO:0034058">
    <property type="term" value="P:endosomal vesicle fusion"/>
    <property type="evidence" value="ECO:0007669"/>
    <property type="project" value="TreeGrafter"/>
</dbReference>
<dbReference type="GeneID" id="6008619"/>
<evidence type="ECO:0000313" key="3">
    <source>
        <dbReference type="EMBL" id="EAU89689.1"/>
    </source>
</evidence>
<proteinExistence type="predicted"/>
<accession>A8NBD5</accession>
<dbReference type="FunCoup" id="A8NBD5">
    <property type="interactions" value="59"/>
</dbReference>
<dbReference type="VEuPathDB" id="FungiDB:CC1G_10716"/>
<dbReference type="PANTHER" id="PTHR12894">
    <property type="entry name" value="CNH DOMAIN CONTAINING"/>
    <property type="match status" value="1"/>
</dbReference>
<dbReference type="GO" id="GO:0005737">
    <property type="term" value="C:cytoplasm"/>
    <property type="evidence" value="ECO:0007669"/>
    <property type="project" value="TreeGrafter"/>
</dbReference>
<evidence type="ECO:0000259" key="2">
    <source>
        <dbReference type="Pfam" id="PF10366"/>
    </source>
</evidence>
<dbReference type="RefSeq" id="XP_001832134.1">
    <property type="nucleotide sequence ID" value="XM_001832082.1"/>
</dbReference>
<evidence type="ECO:0000256" key="1">
    <source>
        <dbReference type="SAM" id="MobiDB-lite"/>
    </source>
</evidence>
<dbReference type="Proteomes" id="UP000001861">
    <property type="component" value="Unassembled WGS sequence"/>
</dbReference>
<feature type="domain" description="Vacuolar sorting protein 39/Transforming growth factor beta receptor-associated" evidence="2">
    <location>
        <begin position="219"/>
        <end position="290"/>
    </location>
</feature>
<organism evidence="3 4">
    <name type="scientific">Coprinopsis cinerea (strain Okayama-7 / 130 / ATCC MYA-4618 / FGSC 9003)</name>
    <name type="common">Inky cap fungus</name>
    <name type="synonym">Hormographiella aspergillata</name>
    <dbReference type="NCBI Taxonomy" id="240176"/>
    <lineage>
        <taxon>Eukaryota</taxon>
        <taxon>Fungi</taxon>
        <taxon>Dikarya</taxon>
        <taxon>Basidiomycota</taxon>
        <taxon>Agaricomycotina</taxon>
        <taxon>Agaricomycetes</taxon>
        <taxon>Agaricomycetidae</taxon>
        <taxon>Agaricales</taxon>
        <taxon>Agaricineae</taxon>
        <taxon>Psathyrellaceae</taxon>
        <taxon>Coprinopsis</taxon>
    </lineage>
</organism>
<dbReference type="GO" id="GO:0016020">
    <property type="term" value="C:membrane"/>
    <property type="evidence" value="ECO:0007669"/>
    <property type="project" value="TreeGrafter"/>
</dbReference>
<dbReference type="eggNOG" id="KOG2063">
    <property type="taxonomic scope" value="Eukaryota"/>
</dbReference>
<dbReference type="OMA" id="ILLEVYM"/>
<dbReference type="STRING" id="240176.A8NBD5"/>